<dbReference type="OrthoDB" id="273917at2759"/>
<dbReference type="InterPro" id="IPR045862">
    <property type="entry name" value="Trf4-like"/>
</dbReference>
<dbReference type="AlphaFoldDB" id="A0A7G2CNT0"/>
<protein>
    <submittedName>
        <fullName evidence="3">Nucleotidyltransferase domain containing protein, putative</fullName>
    </submittedName>
</protein>
<feature type="region of interest" description="Disordered" evidence="1">
    <location>
        <begin position="552"/>
        <end position="603"/>
    </location>
</feature>
<name>A0A7G2CNT0_9TRYP</name>
<dbReference type="GO" id="GO:0031123">
    <property type="term" value="P:RNA 3'-end processing"/>
    <property type="evidence" value="ECO:0007669"/>
    <property type="project" value="TreeGrafter"/>
</dbReference>
<accession>A0A7G2CNT0</accession>
<feature type="compositionally biased region" description="Low complexity" evidence="1">
    <location>
        <begin position="583"/>
        <end position="600"/>
    </location>
</feature>
<dbReference type="Gene3D" id="3.30.460.10">
    <property type="entry name" value="Beta Polymerase, domain 2"/>
    <property type="match status" value="2"/>
</dbReference>
<feature type="compositionally biased region" description="Basic and acidic residues" evidence="1">
    <location>
        <begin position="275"/>
        <end position="290"/>
    </location>
</feature>
<feature type="region of interest" description="Disordered" evidence="1">
    <location>
        <begin position="221"/>
        <end position="318"/>
    </location>
</feature>
<feature type="region of interest" description="Disordered" evidence="1">
    <location>
        <begin position="641"/>
        <end position="677"/>
    </location>
</feature>
<dbReference type="GO" id="GO:1990817">
    <property type="term" value="F:poly(A) RNA polymerase activity"/>
    <property type="evidence" value="ECO:0007669"/>
    <property type="project" value="InterPro"/>
</dbReference>
<dbReference type="SUPFAM" id="SSF81631">
    <property type="entry name" value="PAP/OAS1 substrate-binding domain"/>
    <property type="match status" value="1"/>
</dbReference>
<feature type="compositionally biased region" description="Basic and acidic residues" evidence="1">
    <location>
        <begin position="221"/>
        <end position="240"/>
    </location>
</feature>
<dbReference type="GO" id="GO:0031499">
    <property type="term" value="C:TRAMP complex"/>
    <property type="evidence" value="ECO:0007669"/>
    <property type="project" value="TreeGrafter"/>
</dbReference>
<feature type="domain" description="Poly(A) RNA polymerase mitochondrial-like central palm" evidence="2">
    <location>
        <begin position="55"/>
        <end position="110"/>
    </location>
</feature>
<reference evidence="3 4" key="1">
    <citation type="submission" date="2020-08" db="EMBL/GenBank/DDBJ databases">
        <authorList>
            <person name="Newling K."/>
            <person name="Davey J."/>
            <person name="Forrester S."/>
        </authorList>
    </citation>
    <scope>NUCLEOTIDE SEQUENCE [LARGE SCALE GENOMIC DNA]</scope>
    <source>
        <strain evidence="4">Crithidia deanei Carvalho (ATCC PRA-265)</strain>
    </source>
</reference>
<evidence type="ECO:0000259" key="2">
    <source>
        <dbReference type="Pfam" id="PF22600"/>
    </source>
</evidence>
<evidence type="ECO:0000313" key="4">
    <source>
        <dbReference type="Proteomes" id="UP000515908"/>
    </source>
</evidence>
<feature type="region of interest" description="Disordered" evidence="1">
    <location>
        <begin position="1"/>
        <end position="22"/>
    </location>
</feature>
<dbReference type="InterPro" id="IPR043519">
    <property type="entry name" value="NT_sf"/>
</dbReference>
<evidence type="ECO:0000256" key="1">
    <source>
        <dbReference type="SAM" id="MobiDB-lite"/>
    </source>
</evidence>
<dbReference type="PANTHER" id="PTHR23092:SF47">
    <property type="entry name" value="POLYMERASE SIGMA, PUTATIVE-RELATED"/>
    <property type="match status" value="1"/>
</dbReference>
<dbReference type="GO" id="GO:0005739">
    <property type="term" value="C:mitochondrion"/>
    <property type="evidence" value="ECO:0007669"/>
    <property type="project" value="UniProtKB-ARBA"/>
</dbReference>
<dbReference type="Gene3D" id="1.10.1410.10">
    <property type="match status" value="1"/>
</dbReference>
<proteinExistence type="predicted"/>
<dbReference type="GO" id="GO:0043634">
    <property type="term" value="P:polyadenylation-dependent ncRNA catabolic process"/>
    <property type="evidence" value="ECO:0007669"/>
    <property type="project" value="TreeGrafter"/>
</dbReference>
<dbReference type="Pfam" id="PF22600">
    <property type="entry name" value="MTPAP-like_central"/>
    <property type="match status" value="1"/>
</dbReference>
<feature type="compositionally biased region" description="Acidic residues" evidence="1">
    <location>
        <begin position="369"/>
        <end position="379"/>
    </location>
</feature>
<dbReference type="InterPro" id="IPR054708">
    <property type="entry name" value="MTPAP-like_central"/>
</dbReference>
<dbReference type="VEuPathDB" id="TriTrypDB:ADEAN_000771800"/>
<dbReference type="SUPFAM" id="SSF81301">
    <property type="entry name" value="Nucleotidyltransferase"/>
    <property type="match status" value="1"/>
</dbReference>
<dbReference type="GO" id="GO:0003729">
    <property type="term" value="F:mRNA binding"/>
    <property type="evidence" value="ECO:0007669"/>
    <property type="project" value="TreeGrafter"/>
</dbReference>
<feature type="compositionally biased region" description="Low complexity" evidence="1">
    <location>
        <begin position="242"/>
        <end position="252"/>
    </location>
</feature>
<dbReference type="GO" id="GO:0005730">
    <property type="term" value="C:nucleolus"/>
    <property type="evidence" value="ECO:0007669"/>
    <property type="project" value="TreeGrafter"/>
</dbReference>
<dbReference type="Proteomes" id="UP000515908">
    <property type="component" value="Chromosome 16"/>
</dbReference>
<evidence type="ECO:0000313" key="3">
    <source>
        <dbReference type="EMBL" id="CAD2220203.1"/>
    </source>
</evidence>
<feature type="compositionally biased region" description="Basic and acidic residues" evidence="1">
    <location>
        <begin position="174"/>
        <end position="187"/>
    </location>
</feature>
<feature type="region of interest" description="Disordered" evidence="1">
    <location>
        <begin position="350"/>
        <end position="379"/>
    </location>
</feature>
<feature type="region of interest" description="Disordered" evidence="1">
    <location>
        <begin position="171"/>
        <end position="208"/>
    </location>
</feature>
<dbReference type="EMBL" id="LR877160">
    <property type="protein sequence ID" value="CAD2220203.1"/>
    <property type="molecule type" value="Genomic_DNA"/>
</dbReference>
<feature type="compositionally biased region" description="Low complexity" evidence="1">
    <location>
        <begin position="557"/>
        <end position="571"/>
    </location>
</feature>
<keyword evidence="3" id="KW-0808">Transferase</keyword>
<dbReference type="PANTHER" id="PTHR23092">
    <property type="entry name" value="POLY(A) RNA POLYMERASE"/>
    <property type="match status" value="1"/>
</dbReference>
<gene>
    <name evidence="3" type="ORF">ADEAN_000771800</name>
</gene>
<feature type="compositionally biased region" description="Polar residues" evidence="1">
    <location>
        <begin position="659"/>
        <end position="672"/>
    </location>
</feature>
<organism evidence="3 4">
    <name type="scientific">Angomonas deanei</name>
    <dbReference type="NCBI Taxonomy" id="59799"/>
    <lineage>
        <taxon>Eukaryota</taxon>
        <taxon>Discoba</taxon>
        <taxon>Euglenozoa</taxon>
        <taxon>Kinetoplastea</taxon>
        <taxon>Metakinetoplastina</taxon>
        <taxon>Trypanosomatida</taxon>
        <taxon>Trypanosomatidae</taxon>
        <taxon>Strigomonadinae</taxon>
        <taxon>Angomonas</taxon>
    </lineage>
</organism>
<feature type="compositionally biased region" description="Acidic residues" evidence="1">
    <location>
        <begin position="291"/>
        <end position="305"/>
    </location>
</feature>
<keyword evidence="4" id="KW-1185">Reference proteome</keyword>
<sequence>MNNNNMNNSAPNSNNNNTGLMGNTPTGPTLFPFAPTVPLYDFLSVLPYFIESCLLLTEEEYARREKLFQNIEAIAKSYLTFQTELRVHGSVTTGLALPSSDIDLLMIHYNPPFMPLEALKTLATAIVFADDVLLSEALARKRMVEEEEREATHLLRTIGRGDNMFLQVEEEEQAKEAPQEGRSDSDSPPRVPSSLASPIPDRQHPAVLDREGSYPFILLGEKEEMESSQRVERSRPDHGEMSSNNNNNSSSSAVGQEAIKTFNELVRQNKKSSKDRKEEEGEGSADHSSDPDSDDEEKDEEDDPTDTVHYTTKEEVHAAERIFRRQIEKEYEFTAQRDVLKAVSSLFQQSSAMRPQEEQQKPHSGSDSSGEEGSELDANDDTKHFDEEEVMALPPKEGTSTPARTVVCPPPPLPPAPPQLFTSTLDPNSTRGRRQVPVIEGQLYTVQAILTTRVPVIKMVEKETHMKADITFAGGDHYRSMKLIQSLVERYPHSQYFILFFKYCVQCLQIGEHAEGGVTSFVVYLLVMHFFNTCEQRVVQSLVEQEEEVAARKTSADTTTTVTVQTNLTDNSNVELRTGDSHNNNNDNRPPPNTNTNTNNKTGMNCLQGIVDSFFKKNHKNVANQDQTAIEQTILSFLGEEHSKNSSNNNNNGEDDRVSNSSRIGSPSTLKTISDGEHQEGFPAVQAEPKKMLIIIIIRMTICTWSLPVPSFVTKCPLPSYLLISVFTTVWISTTTPTASTSTGMAVVAAKRLLNLFTVCGAVSSVI</sequence>